<dbReference type="Gene3D" id="1.20.900.10">
    <property type="entry name" value="Dbl homology (DH) domain"/>
    <property type="match status" value="1"/>
</dbReference>
<proteinExistence type="predicted"/>
<protein>
    <submittedName>
        <fullName evidence="6">Uncharacterized protein</fullName>
    </submittedName>
</protein>
<dbReference type="Pfam" id="PF22697">
    <property type="entry name" value="SOS1_NGEF_PH"/>
    <property type="match status" value="1"/>
</dbReference>
<evidence type="ECO:0000313" key="6">
    <source>
        <dbReference type="EnsemblMetazoa" id="LLOJ009639-PA"/>
    </source>
</evidence>
<feature type="region of interest" description="Disordered" evidence="3">
    <location>
        <begin position="727"/>
        <end position="787"/>
    </location>
</feature>
<dbReference type="Gene3D" id="2.30.29.30">
    <property type="entry name" value="Pleckstrin-homology domain (PH domain)/Phosphotyrosine-binding domain (PTB)"/>
    <property type="match status" value="1"/>
</dbReference>
<feature type="domain" description="DH" evidence="5">
    <location>
        <begin position="279"/>
        <end position="416"/>
    </location>
</feature>
<dbReference type="InterPro" id="IPR000219">
    <property type="entry name" value="DH_dom"/>
</dbReference>
<dbReference type="Proteomes" id="UP000092461">
    <property type="component" value="Unassembled WGS sequence"/>
</dbReference>
<keyword evidence="7" id="KW-1185">Reference proteome</keyword>
<dbReference type="PROSITE" id="PS50010">
    <property type="entry name" value="DH_2"/>
    <property type="match status" value="1"/>
</dbReference>
<organism evidence="6 7">
    <name type="scientific">Lutzomyia longipalpis</name>
    <name type="common">Sand fly</name>
    <dbReference type="NCBI Taxonomy" id="7200"/>
    <lineage>
        <taxon>Eukaryota</taxon>
        <taxon>Metazoa</taxon>
        <taxon>Ecdysozoa</taxon>
        <taxon>Arthropoda</taxon>
        <taxon>Hexapoda</taxon>
        <taxon>Insecta</taxon>
        <taxon>Pterygota</taxon>
        <taxon>Neoptera</taxon>
        <taxon>Endopterygota</taxon>
        <taxon>Diptera</taxon>
        <taxon>Nematocera</taxon>
        <taxon>Psychodoidea</taxon>
        <taxon>Psychodidae</taxon>
        <taxon>Lutzomyia</taxon>
        <taxon>Lutzomyia</taxon>
    </lineage>
</organism>
<dbReference type="InterPro" id="IPR035899">
    <property type="entry name" value="DBL_dom_sf"/>
</dbReference>
<evidence type="ECO:0000256" key="3">
    <source>
        <dbReference type="SAM" id="MobiDB-lite"/>
    </source>
</evidence>
<dbReference type="GO" id="GO:0005085">
    <property type="term" value="F:guanyl-nucleotide exchange factor activity"/>
    <property type="evidence" value="ECO:0007669"/>
    <property type="project" value="UniProtKB-KW"/>
</dbReference>
<dbReference type="VEuPathDB" id="VectorBase:LLOJ009639"/>
<dbReference type="InterPro" id="IPR011993">
    <property type="entry name" value="PH-like_dom_sf"/>
</dbReference>
<dbReference type="SUPFAM" id="SSF50729">
    <property type="entry name" value="PH domain-like"/>
    <property type="match status" value="1"/>
</dbReference>
<feature type="compositionally biased region" description="Low complexity" evidence="3">
    <location>
        <begin position="642"/>
        <end position="672"/>
    </location>
</feature>
<dbReference type="PANTHER" id="PTHR45845:SF3">
    <property type="entry name" value="PURATROPHIN-1-LIKE, ISOFORM A"/>
    <property type="match status" value="1"/>
</dbReference>
<dbReference type="FunFam" id="2.30.29.30:FF:000078">
    <property type="entry name" value="Guanine nucleotide exchange factor DBS"/>
    <property type="match status" value="1"/>
</dbReference>
<dbReference type="InterPro" id="IPR052231">
    <property type="entry name" value="Rho_GEF_signaling-related"/>
</dbReference>
<feature type="region of interest" description="Disordered" evidence="3">
    <location>
        <begin position="164"/>
        <end position="189"/>
    </location>
</feature>
<dbReference type="PANTHER" id="PTHR45845">
    <property type="entry name" value="RHO GUANINE NUCLEOTIDE EXCHANGE FACTOR-RELATED"/>
    <property type="match status" value="1"/>
</dbReference>
<dbReference type="CDD" id="cd13242">
    <property type="entry name" value="PH_puratrophin-1"/>
    <property type="match status" value="1"/>
</dbReference>
<sequence length="787" mass="89447">MRNDGDESVHKYTQVPLESGDIIKDHEQDFEKFYFISMKHLAKGRDLHEATMEIENLRDSACNLKENLREFSEKLETTRERIEGAARLHHLLGLHIKEDDVQQEMQKLAEKIGDHGLIERCRENAKAKDPIAVAQKPNTPSVQEDVCWLDQENPKQGVPLLAKEEDIPGEDGTNLEEEDEEHSKLADSGLSGCDRCENSDKLTRACSCQSFEDAALGGCVKSTNSDDLEEDCFEIAQKQHTADVPAPFQPNSHLHCHSSNLHLSELDEATGLDQKTQKTLLLIMREMIGTERDYVRALQYIIENYTQELLRDDIPQALRGQRNVIFGNVERIYEFHQQHFLEELERFEKNPLKVGSTFLRHESEFYLYALYNKNKPKSDSLMSEYGTSFFKSKQLELNDKMDLASYLLKPVQRMGKDRYRGTLRRIWMNYRRLKRWFVFNCATAMIPLAMDSLRDCDVNVKEQGRLLRQNEFLVWQGRGGKKSLRQVFLFEELVLFSKARRFPDRKNLDLYIYKNSIKTSDMGLTAHVGDSSTKFEIWFRKRKPGDTWTLQSMSEDIKNAWTEEVSKLLWKQARKNREIRLMEMSSMGIGSKPCLDIRPSQNQINDRSISFSQLGKAPKFRNSFTANQTEIKTTRRPNSVISVSSMSSGTSSSSVSTSAGSSNGSSSGAGSNLQRTNALQLVEEDIPITTCISSTLATMNGRKHHRSTTLVSQCSMESGIIADFSLSPDESSDVPPNWSHTLMKSHSSTSTSDNQTIATDAEERPQAATSPSSSPNPYITDSVTVHL</sequence>
<evidence type="ECO:0000259" key="4">
    <source>
        <dbReference type="PROSITE" id="PS50003"/>
    </source>
</evidence>
<dbReference type="SUPFAM" id="SSF48065">
    <property type="entry name" value="DBL homology domain (DH-domain)"/>
    <property type="match status" value="1"/>
</dbReference>
<dbReference type="EnsemblMetazoa" id="LLOJ009639-RA">
    <property type="protein sequence ID" value="LLOJ009639-PA"/>
    <property type="gene ID" value="LLOJ009639"/>
</dbReference>
<dbReference type="SMART" id="SM00233">
    <property type="entry name" value="PH"/>
    <property type="match status" value="1"/>
</dbReference>
<keyword evidence="1" id="KW-0597">Phosphoprotein</keyword>
<dbReference type="Pfam" id="PF00621">
    <property type="entry name" value="RhoGEF"/>
    <property type="match status" value="1"/>
</dbReference>
<dbReference type="PROSITE" id="PS50003">
    <property type="entry name" value="PH_DOMAIN"/>
    <property type="match status" value="1"/>
</dbReference>
<feature type="domain" description="PH" evidence="4">
    <location>
        <begin position="459"/>
        <end position="570"/>
    </location>
</feature>
<feature type="compositionally biased region" description="Polar residues" evidence="3">
    <location>
        <begin position="767"/>
        <end position="787"/>
    </location>
</feature>
<evidence type="ECO:0000259" key="5">
    <source>
        <dbReference type="PROSITE" id="PS50010"/>
    </source>
</evidence>
<feature type="region of interest" description="Disordered" evidence="3">
    <location>
        <begin position="622"/>
        <end position="672"/>
    </location>
</feature>
<dbReference type="InterPro" id="IPR055251">
    <property type="entry name" value="SOS1_NGEF_PH"/>
</dbReference>
<dbReference type="CDD" id="cd00160">
    <property type="entry name" value="RhoGEF"/>
    <property type="match status" value="1"/>
</dbReference>
<accession>A0A1B0CXA3</accession>
<evidence type="ECO:0000256" key="2">
    <source>
        <dbReference type="ARBA" id="ARBA00022658"/>
    </source>
</evidence>
<dbReference type="AlphaFoldDB" id="A0A1B0CXA3"/>
<reference evidence="6" key="1">
    <citation type="submission" date="2020-05" db="UniProtKB">
        <authorList>
            <consortium name="EnsemblMetazoa"/>
        </authorList>
    </citation>
    <scope>IDENTIFICATION</scope>
    <source>
        <strain evidence="6">Jacobina</strain>
    </source>
</reference>
<evidence type="ECO:0000313" key="7">
    <source>
        <dbReference type="Proteomes" id="UP000092461"/>
    </source>
</evidence>
<evidence type="ECO:0000256" key="1">
    <source>
        <dbReference type="ARBA" id="ARBA00022553"/>
    </source>
</evidence>
<dbReference type="SMART" id="SM00325">
    <property type="entry name" value="RhoGEF"/>
    <property type="match status" value="1"/>
</dbReference>
<keyword evidence="2" id="KW-0344">Guanine-nucleotide releasing factor</keyword>
<dbReference type="VEuPathDB" id="VectorBase:LLONM1_008565"/>
<dbReference type="EMBL" id="AJWK01033476">
    <property type="status" value="NOT_ANNOTATED_CDS"/>
    <property type="molecule type" value="Genomic_DNA"/>
</dbReference>
<name>A0A1B0CXA3_LUTLO</name>
<feature type="compositionally biased region" description="Acidic residues" evidence="3">
    <location>
        <begin position="167"/>
        <end position="180"/>
    </location>
</feature>
<feature type="compositionally biased region" description="Polar residues" evidence="3">
    <location>
        <begin position="622"/>
        <end position="641"/>
    </location>
</feature>
<dbReference type="InterPro" id="IPR001849">
    <property type="entry name" value="PH_domain"/>
</dbReference>
<feature type="compositionally biased region" description="Polar residues" evidence="3">
    <location>
        <begin position="738"/>
        <end position="758"/>
    </location>
</feature>